<dbReference type="RefSeq" id="WP_046075644.1">
    <property type="nucleotide sequence ID" value="NZ_CP040022.1"/>
</dbReference>
<dbReference type="EMBL" id="MUEK01000003">
    <property type="protein sequence ID" value="OOE40666.1"/>
    <property type="molecule type" value="Genomic_DNA"/>
</dbReference>
<reference evidence="5 6" key="1">
    <citation type="journal article" date="2017" name="Genome Announc.">
        <title>Draft Genome Sequences of Salinivibrio proteolyticus, Salinivibrio sharmensis, Salinivibrio siamensis, Salinivibrio costicola subsp. alcaliphilus, Salinivibrio costicola subsp. vallismortis, and 29 New Isolates Belonging to the Genus Salinivibrio.</title>
        <authorList>
            <person name="Lopez-Hermoso C."/>
            <person name="de la Haba R.R."/>
            <person name="Sanchez-Porro C."/>
            <person name="Bayliss S.C."/>
            <person name="Feil E.J."/>
            <person name="Ventosa A."/>
        </authorList>
    </citation>
    <scope>NUCLEOTIDE SEQUENCE [LARGE SCALE GENOMIC DNA]</scope>
    <source>
        <strain evidence="2 6">AL184</strain>
        <strain evidence="3 5">IC202</strain>
    </source>
</reference>
<evidence type="ECO:0000313" key="2">
    <source>
        <dbReference type="EMBL" id="OOE40666.1"/>
    </source>
</evidence>
<dbReference type="GeneID" id="89610632"/>
<name>A0A1V3GMB3_9GAMM</name>
<reference evidence="4" key="2">
    <citation type="submission" date="2022-09" db="EMBL/GenBank/DDBJ databases">
        <authorList>
            <person name="Li Z.-J."/>
        </authorList>
    </citation>
    <scope>NUCLEOTIDE SEQUENCE</scope>
    <source>
        <strain evidence="4">TGB11</strain>
        <plasmid evidence="4">unnamed</plasmid>
    </source>
</reference>
<keyword evidence="4" id="KW-0614">Plasmid</keyword>
<dbReference type="Proteomes" id="UP000189021">
    <property type="component" value="Unassembled WGS sequence"/>
</dbReference>
<dbReference type="OrthoDB" id="5917628at2"/>
<dbReference type="EMBL" id="CP114589">
    <property type="protein sequence ID" value="WBA10464.1"/>
    <property type="molecule type" value="Genomic_DNA"/>
</dbReference>
<proteinExistence type="predicted"/>
<feature type="compositionally biased region" description="Basic and acidic residues" evidence="1">
    <location>
        <begin position="38"/>
        <end position="66"/>
    </location>
</feature>
<accession>A0A1V3GMB3</accession>
<dbReference type="Proteomes" id="UP000188726">
    <property type="component" value="Unassembled WGS sequence"/>
</dbReference>
<dbReference type="EMBL" id="MUEO01000006">
    <property type="protein sequence ID" value="OOE45568.1"/>
    <property type="molecule type" value="Genomic_DNA"/>
</dbReference>
<organism evidence="2 6">
    <name type="scientific">Salinivibrio kushneri</name>
    <dbReference type="NCBI Taxonomy" id="1908198"/>
    <lineage>
        <taxon>Bacteria</taxon>
        <taxon>Pseudomonadati</taxon>
        <taxon>Pseudomonadota</taxon>
        <taxon>Gammaproteobacteria</taxon>
        <taxon>Vibrionales</taxon>
        <taxon>Vibrionaceae</taxon>
        <taxon>Salinivibrio</taxon>
    </lineage>
</organism>
<feature type="compositionally biased region" description="Polar residues" evidence="1">
    <location>
        <begin position="1"/>
        <end position="11"/>
    </location>
</feature>
<geneLocation type="plasmid" evidence="4 7">
    <name>unnamed</name>
</geneLocation>
<protein>
    <submittedName>
        <fullName evidence="2">Uncharacterized protein</fullName>
    </submittedName>
</protein>
<evidence type="ECO:0000313" key="3">
    <source>
        <dbReference type="EMBL" id="OOE45568.1"/>
    </source>
</evidence>
<evidence type="ECO:0000313" key="5">
    <source>
        <dbReference type="Proteomes" id="UP000188726"/>
    </source>
</evidence>
<feature type="region of interest" description="Disordered" evidence="1">
    <location>
        <begin position="1"/>
        <end position="66"/>
    </location>
</feature>
<evidence type="ECO:0000256" key="1">
    <source>
        <dbReference type="SAM" id="MobiDB-lite"/>
    </source>
</evidence>
<keyword evidence="6" id="KW-1185">Reference proteome</keyword>
<gene>
    <name evidence="2" type="ORF">BZG00_04475</name>
    <name evidence="3" type="ORF">BZG09_03950</name>
    <name evidence="4" type="ORF">N8M53_14015</name>
</gene>
<sequence length="114" mass="13170">MPTSINSQPLAQQYMQRQRDRQDDQVNGGLNNSMSVQERAELIRKEREEQKEAAASGEQREDKRDYQALIDRVAEQEAQKTRADAYNQQQQALMDQVQKTITPNGQQNSYSLKV</sequence>
<evidence type="ECO:0000313" key="6">
    <source>
        <dbReference type="Proteomes" id="UP000189021"/>
    </source>
</evidence>
<dbReference type="AlphaFoldDB" id="A0A1V3GMB3"/>
<evidence type="ECO:0000313" key="7">
    <source>
        <dbReference type="Proteomes" id="UP001164748"/>
    </source>
</evidence>
<evidence type="ECO:0000313" key="4">
    <source>
        <dbReference type="EMBL" id="WBA10464.1"/>
    </source>
</evidence>
<dbReference type="Proteomes" id="UP001164748">
    <property type="component" value="Plasmid unnamed"/>
</dbReference>